<name>A0A0C3PFI4_PISTI</name>
<sequence>MFLSTMVLSQPVMVASSAWYTTLHSNCSICAALSPELWFECRAVGKELLQWPREQDSDCLHDLRLDIQSCSFDRSSLYQFCHCAELRCSVLKIRGEIVWKQSVIVSSRSGIVFRLVNLS</sequence>
<reference evidence="1 2" key="1">
    <citation type="submission" date="2014-04" db="EMBL/GenBank/DDBJ databases">
        <authorList>
            <consortium name="DOE Joint Genome Institute"/>
            <person name="Kuo A."/>
            <person name="Kohler A."/>
            <person name="Costa M.D."/>
            <person name="Nagy L.G."/>
            <person name="Floudas D."/>
            <person name="Copeland A."/>
            <person name="Barry K.W."/>
            <person name="Cichocki N."/>
            <person name="Veneault-Fourrey C."/>
            <person name="LaButti K."/>
            <person name="Lindquist E.A."/>
            <person name="Lipzen A."/>
            <person name="Lundell T."/>
            <person name="Morin E."/>
            <person name="Murat C."/>
            <person name="Sun H."/>
            <person name="Tunlid A."/>
            <person name="Henrissat B."/>
            <person name="Grigoriev I.V."/>
            <person name="Hibbett D.S."/>
            <person name="Martin F."/>
            <person name="Nordberg H.P."/>
            <person name="Cantor M.N."/>
            <person name="Hua S.X."/>
        </authorList>
    </citation>
    <scope>NUCLEOTIDE SEQUENCE [LARGE SCALE GENOMIC DNA]</scope>
    <source>
        <strain evidence="1 2">Marx 270</strain>
    </source>
</reference>
<reference evidence="2" key="2">
    <citation type="submission" date="2015-01" db="EMBL/GenBank/DDBJ databases">
        <title>Evolutionary Origins and Diversification of the Mycorrhizal Mutualists.</title>
        <authorList>
            <consortium name="DOE Joint Genome Institute"/>
            <consortium name="Mycorrhizal Genomics Consortium"/>
            <person name="Kohler A."/>
            <person name="Kuo A."/>
            <person name="Nagy L.G."/>
            <person name="Floudas D."/>
            <person name="Copeland A."/>
            <person name="Barry K.W."/>
            <person name="Cichocki N."/>
            <person name="Veneault-Fourrey C."/>
            <person name="LaButti K."/>
            <person name="Lindquist E.A."/>
            <person name="Lipzen A."/>
            <person name="Lundell T."/>
            <person name="Morin E."/>
            <person name="Murat C."/>
            <person name="Riley R."/>
            <person name="Ohm R."/>
            <person name="Sun H."/>
            <person name="Tunlid A."/>
            <person name="Henrissat B."/>
            <person name="Grigoriev I.V."/>
            <person name="Hibbett D.S."/>
            <person name="Martin F."/>
        </authorList>
    </citation>
    <scope>NUCLEOTIDE SEQUENCE [LARGE SCALE GENOMIC DNA]</scope>
    <source>
        <strain evidence="2">Marx 270</strain>
    </source>
</reference>
<keyword evidence="2" id="KW-1185">Reference proteome</keyword>
<dbReference type="EMBL" id="KN831962">
    <property type="protein sequence ID" value="KIO06684.1"/>
    <property type="molecule type" value="Genomic_DNA"/>
</dbReference>
<gene>
    <name evidence="1" type="ORF">M404DRAFT_943171</name>
</gene>
<proteinExistence type="predicted"/>
<dbReference type="AlphaFoldDB" id="A0A0C3PFI4"/>
<organism evidence="1 2">
    <name type="scientific">Pisolithus tinctorius Marx 270</name>
    <dbReference type="NCBI Taxonomy" id="870435"/>
    <lineage>
        <taxon>Eukaryota</taxon>
        <taxon>Fungi</taxon>
        <taxon>Dikarya</taxon>
        <taxon>Basidiomycota</taxon>
        <taxon>Agaricomycotina</taxon>
        <taxon>Agaricomycetes</taxon>
        <taxon>Agaricomycetidae</taxon>
        <taxon>Boletales</taxon>
        <taxon>Sclerodermatineae</taxon>
        <taxon>Pisolithaceae</taxon>
        <taxon>Pisolithus</taxon>
    </lineage>
</organism>
<evidence type="ECO:0000313" key="1">
    <source>
        <dbReference type="EMBL" id="KIO06684.1"/>
    </source>
</evidence>
<dbReference type="InParanoid" id="A0A0C3PFI4"/>
<protein>
    <submittedName>
        <fullName evidence="1">Uncharacterized protein</fullName>
    </submittedName>
</protein>
<accession>A0A0C3PFI4</accession>
<evidence type="ECO:0000313" key="2">
    <source>
        <dbReference type="Proteomes" id="UP000054217"/>
    </source>
</evidence>
<dbReference type="HOGENOM" id="CLU_2062420_0_0_1"/>
<dbReference type="Proteomes" id="UP000054217">
    <property type="component" value="Unassembled WGS sequence"/>
</dbReference>